<accession>A0A7C9N5H5</accession>
<proteinExistence type="predicted"/>
<dbReference type="AlphaFoldDB" id="A0A7C9N5H5"/>
<dbReference type="EMBL" id="WVUD01000015">
    <property type="protein sequence ID" value="MYL83455.1"/>
    <property type="molecule type" value="Genomic_DNA"/>
</dbReference>
<reference evidence="1 2" key="1">
    <citation type="submission" date="2020-01" db="EMBL/GenBank/DDBJ databases">
        <title>Genome sequence of Desulfovibrio aerotolerans DSM 16695(T).</title>
        <authorList>
            <person name="Karnachuk O."/>
            <person name="Avakyan M."/>
            <person name="Mardanov A."/>
            <person name="Kadnikov V."/>
            <person name="Ravin N."/>
        </authorList>
    </citation>
    <scope>NUCLEOTIDE SEQUENCE [LARGE SCALE GENOMIC DNA]</scope>
    <source>
        <strain evidence="1 2">DSM 16695</strain>
    </source>
</reference>
<name>A0A7C9N5H5_9BACT</name>
<dbReference type="Proteomes" id="UP000482487">
    <property type="component" value="Unassembled WGS sequence"/>
</dbReference>
<protein>
    <submittedName>
        <fullName evidence="1">Uncharacterized protein</fullName>
    </submittedName>
</protein>
<gene>
    <name evidence="1" type="ORF">GTA51_09990</name>
</gene>
<sequence length="115" mass="13272">MEISRIIETNPALTEAIQSIGIKLLGTPEERTQINKSYLAIYLLNIIILHESRLLKAYKRVGKENVLIALYNTETFLEDLEINFLELNYKKIMQDLANFLTNLSARSLNSKIKPY</sequence>
<evidence type="ECO:0000313" key="1">
    <source>
        <dbReference type="EMBL" id="MYL83455.1"/>
    </source>
</evidence>
<comment type="caution">
    <text evidence="1">The sequence shown here is derived from an EMBL/GenBank/DDBJ whole genome shotgun (WGS) entry which is preliminary data.</text>
</comment>
<keyword evidence="2" id="KW-1185">Reference proteome</keyword>
<dbReference type="RefSeq" id="WP_160960737.1">
    <property type="nucleotide sequence ID" value="NZ_WVUD01000015.1"/>
</dbReference>
<evidence type="ECO:0000313" key="2">
    <source>
        <dbReference type="Proteomes" id="UP000482487"/>
    </source>
</evidence>
<organism evidence="1 2">
    <name type="scientific">Solidesulfovibrio aerotolerans</name>
    <dbReference type="NCBI Taxonomy" id="295255"/>
    <lineage>
        <taxon>Bacteria</taxon>
        <taxon>Pseudomonadati</taxon>
        <taxon>Thermodesulfobacteriota</taxon>
        <taxon>Desulfovibrionia</taxon>
        <taxon>Desulfovibrionales</taxon>
        <taxon>Desulfovibrionaceae</taxon>
        <taxon>Solidesulfovibrio</taxon>
    </lineage>
</organism>